<dbReference type="InParanoid" id="A0A0G4F2M6"/>
<dbReference type="VEuPathDB" id="CryptoDB:Vbra_5657"/>
<keyword evidence="2" id="KW-1185">Reference proteome</keyword>
<name>A0A0G4F2M6_VITBC</name>
<organism evidence="1 2">
    <name type="scientific">Vitrella brassicaformis (strain CCMP3155)</name>
    <dbReference type="NCBI Taxonomy" id="1169540"/>
    <lineage>
        <taxon>Eukaryota</taxon>
        <taxon>Sar</taxon>
        <taxon>Alveolata</taxon>
        <taxon>Colpodellida</taxon>
        <taxon>Vitrellaceae</taxon>
        <taxon>Vitrella</taxon>
    </lineage>
</organism>
<protein>
    <submittedName>
        <fullName evidence="1">Uncharacterized protein</fullName>
    </submittedName>
</protein>
<gene>
    <name evidence="1" type="ORF">Vbra_5657</name>
</gene>
<proteinExistence type="predicted"/>
<accession>A0A0G4F2M6</accession>
<dbReference type="EMBL" id="CDMY01000366">
    <property type="protein sequence ID" value="CEM06463.1"/>
    <property type="molecule type" value="Genomic_DNA"/>
</dbReference>
<dbReference type="Proteomes" id="UP000041254">
    <property type="component" value="Unassembled WGS sequence"/>
</dbReference>
<reference evidence="1 2" key="1">
    <citation type="submission" date="2014-11" db="EMBL/GenBank/DDBJ databases">
        <authorList>
            <person name="Zhu J."/>
            <person name="Qi W."/>
            <person name="Song R."/>
        </authorList>
    </citation>
    <scope>NUCLEOTIDE SEQUENCE [LARGE SCALE GENOMIC DNA]</scope>
</reference>
<dbReference type="OrthoDB" id="2020230at2759"/>
<dbReference type="AlphaFoldDB" id="A0A0G4F2M6"/>
<evidence type="ECO:0000313" key="2">
    <source>
        <dbReference type="Proteomes" id="UP000041254"/>
    </source>
</evidence>
<sequence length="223" mass="24631">MSPCTSFVLRSRIVPSSSVGISKRHLSRRLLMMSTLLPDFDLNKSARSLNLYYREACLHNRGRSLAEALGDFVEECVDVFIYGGCSPVQLQLETQVEGEIHCERNPLERLTQDDKEARARWIRCVWLTLRTLGVVSVRRDSEVEGPSTSAADAALQGLVSTTVKGQQTGDRQSYVPFDRSLATRGNQGGVATENVAVPPQVIPLSQLVLLTMKAVNERGLLDT</sequence>
<evidence type="ECO:0000313" key="1">
    <source>
        <dbReference type="EMBL" id="CEM06463.1"/>
    </source>
</evidence>